<dbReference type="InterPro" id="IPR003609">
    <property type="entry name" value="Pan_app"/>
</dbReference>
<dbReference type="InterPro" id="IPR036426">
    <property type="entry name" value="Bulb-type_lectin_dom_sf"/>
</dbReference>
<organism evidence="9 10">
    <name type="scientific">Carpinus fangiana</name>
    <dbReference type="NCBI Taxonomy" id="176857"/>
    <lineage>
        <taxon>Eukaryota</taxon>
        <taxon>Viridiplantae</taxon>
        <taxon>Streptophyta</taxon>
        <taxon>Embryophyta</taxon>
        <taxon>Tracheophyta</taxon>
        <taxon>Spermatophyta</taxon>
        <taxon>Magnoliopsida</taxon>
        <taxon>eudicotyledons</taxon>
        <taxon>Gunneridae</taxon>
        <taxon>Pentapetalae</taxon>
        <taxon>rosids</taxon>
        <taxon>fabids</taxon>
        <taxon>Fagales</taxon>
        <taxon>Betulaceae</taxon>
        <taxon>Carpinus</taxon>
    </lineage>
</organism>
<evidence type="ECO:0000256" key="2">
    <source>
        <dbReference type="ARBA" id="ARBA00022729"/>
    </source>
</evidence>
<dbReference type="EMBL" id="CM017326">
    <property type="protein sequence ID" value="KAE8076298.1"/>
    <property type="molecule type" value="Genomic_DNA"/>
</dbReference>
<dbReference type="SMART" id="SM00473">
    <property type="entry name" value="PAN_AP"/>
    <property type="match status" value="1"/>
</dbReference>
<evidence type="ECO:0000256" key="6">
    <source>
        <dbReference type="SAM" id="SignalP"/>
    </source>
</evidence>
<feature type="transmembrane region" description="Helical" evidence="5">
    <location>
        <begin position="436"/>
        <end position="459"/>
    </location>
</feature>
<keyword evidence="2 6" id="KW-0732">Signal</keyword>
<sequence>MNPAQEFLNTSLLLSILVFRFCISLDTISPNQPVKDGDILVSKGKTFALGFFSPGNSGRRYVGIWYNKVPEQTVVWVANRDSPLNDTSGVLSINGHGNLVLNGQNGSTPIWSTNASVSSTNDSMAQLLDSGNLVLVLPDSQRFTWQSFDYPTNTLLPLMKFGLDRRTGFSRYLTSWKSEDDPGTGNYSYEIDPIGYPQLFINNGGSPWWRGGPWTGQRWSGVPEMNHNFIFNVNQDEVTIVYSVTDPRVFTRMVLNELGIIDRSTWHEARWFVFWFAPKESCDMYKECGTNSYCDPYNPDKFQCTCFLGFEPNSTRDWYMGDGSGGCVRRQGVSACRSGEGFVKLARVKVPDTSIARVDMNLSLEECKQECLRNCSCTAYTSADETRGGIGCLSWHGDLVDTRVYSNAGQELYIRVDAVVLAQYSKKKGLLKSKKMLAVLVVSVAVMLLLLVSTGYWLVMKNKRGK</sequence>
<dbReference type="Proteomes" id="UP000327013">
    <property type="component" value="Chromosome 6"/>
</dbReference>
<keyword evidence="3" id="KW-1015">Disulfide bond</keyword>
<dbReference type="FunFam" id="2.90.10.10:FF:000029">
    <property type="entry name" value="G-type lectin S-receptor-like serine/threonine-protein kinase"/>
    <property type="match status" value="1"/>
</dbReference>
<protein>
    <recommendedName>
        <fullName evidence="11">Bulb-type lectin domain-containing protein</fullName>
    </recommendedName>
</protein>
<dbReference type="PIRSF" id="PIRSF002686">
    <property type="entry name" value="SLG"/>
    <property type="match status" value="1"/>
</dbReference>
<comment type="function">
    <text evidence="1">Involved in sporophytic self-incompatibility system (the inability of flowering plants to achieve self-fertilization).</text>
</comment>
<gene>
    <name evidence="9" type="ORF">FH972_014960</name>
</gene>
<dbReference type="InterPro" id="IPR001480">
    <property type="entry name" value="Bulb-type_lectin_dom"/>
</dbReference>
<evidence type="ECO:0000313" key="9">
    <source>
        <dbReference type="EMBL" id="KAE8076298.1"/>
    </source>
</evidence>
<dbReference type="InterPro" id="IPR035446">
    <property type="entry name" value="SLSG/EP1"/>
</dbReference>
<dbReference type="Pfam" id="PF08276">
    <property type="entry name" value="PAN_2"/>
    <property type="match status" value="1"/>
</dbReference>
<name>A0A5N6RE08_9ROSI</name>
<evidence type="ECO:0000256" key="1">
    <source>
        <dbReference type="ARBA" id="ARBA00003061"/>
    </source>
</evidence>
<dbReference type="Pfam" id="PF01453">
    <property type="entry name" value="B_lectin"/>
    <property type="match status" value="1"/>
</dbReference>
<feature type="domain" description="Bulb-type lectin" evidence="7">
    <location>
        <begin position="25"/>
        <end position="148"/>
    </location>
</feature>
<dbReference type="InterPro" id="IPR000858">
    <property type="entry name" value="S_locus_glycoprot_dom"/>
</dbReference>
<evidence type="ECO:0000256" key="3">
    <source>
        <dbReference type="ARBA" id="ARBA00023157"/>
    </source>
</evidence>
<evidence type="ECO:0000256" key="4">
    <source>
        <dbReference type="ARBA" id="ARBA00023180"/>
    </source>
</evidence>
<dbReference type="Gene3D" id="2.90.10.10">
    <property type="entry name" value="Bulb-type lectin domain"/>
    <property type="match status" value="1"/>
</dbReference>
<evidence type="ECO:0000313" key="10">
    <source>
        <dbReference type="Proteomes" id="UP000327013"/>
    </source>
</evidence>
<feature type="signal peptide" evidence="6">
    <location>
        <begin position="1"/>
        <end position="24"/>
    </location>
</feature>
<evidence type="ECO:0000256" key="5">
    <source>
        <dbReference type="SAM" id="Phobius"/>
    </source>
</evidence>
<evidence type="ECO:0000259" key="7">
    <source>
        <dbReference type="PROSITE" id="PS50927"/>
    </source>
</evidence>
<dbReference type="AlphaFoldDB" id="A0A5N6RE08"/>
<dbReference type="SUPFAM" id="SSF51110">
    <property type="entry name" value="alpha-D-mannose-specific plant lectins"/>
    <property type="match status" value="1"/>
</dbReference>
<dbReference type="CDD" id="cd00028">
    <property type="entry name" value="B_lectin"/>
    <property type="match status" value="1"/>
</dbReference>
<keyword evidence="5" id="KW-0812">Transmembrane</keyword>
<dbReference type="SMART" id="SM00108">
    <property type="entry name" value="B_lectin"/>
    <property type="match status" value="1"/>
</dbReference>
<dbReference type="CDD" id="cd01098">
    <property type="entry name" value="PAN_AP_plant"/>
    <property type="match status" value="1"/>
</dbReference>
<dbReference type="Pfam" id="PF00954">
    <property type="entry name" value="S_locus_glycop"/>
    <property type="match status" value="1"/>
</dbReference>
<keyword evidence="4" id="KW-0325">Glycoprotein</keyword>
<dbReference type="OrthoDB" id="1933550at2759"/>
<evidence type="ECO:0000259" key="8">
    <source>
        <dbReference type="PROSITE" id="PS50948"/>
    </source>
</evidence>
<dbReference type="PROSITE" id="PS50948">
    <property type="entry name" value="PAN"/>
    <property type="match status" value="1"/>
</dbReference>
<feature type="domain" description="Apple" evidence="8">
    <location>
        <begin position="336"/>
        <end position="417"/>
    </location>
</feature>
<keyword evidence="5" id="KW-0472">Membrane</keyword>
<keyword evidence="10" id="KW-1185">Reference proteome</keyword>
<dbReference type="PANTHER" id="PTHR32444:SF63">
    <property type="entry name" value="G-TYPE LECTIN S-RECEPTOR-LIKE SERINE_THREONINE-PROTEIN KINASE RKS1"/>
    <property type="match status" value="1"/>
</dbReference>
<reference evidence="9 10" key="1">
    <citation type="submission" date="2019-06" db="EMBL/GenBank/DDBJ databases">
        <title>A chromosomal-level reference genome of Carpinus fangiana (Coryloideae, Betulaceae).</title>
        <authorList>
            <person name="Yang X."/>
            <person name="Wang Z."/>
            <person name="Zhang L."/>
            <person name="Hao G."/>
            <person name="Liu J."/>
            <person name="Yang Y."/>
        </authorList>
    </citation>
    <scope>NUCLEOTIDE SEQUENCE [LARGE SCALE GENOMIC DNA]</scope>
    <source>
        <strain evidence="9">Cfa_2016G</strain>
        <tissue evidence="9">Leaf</tissue>
    </source>
</reference>
<dbReference type="PANTHER" id="PTHR32444">
    <property type="entry name" value="BULB-TYPE LECTIN DOMAIN-CONTAINING PROTEIN"/>
    <property type="match status" value="1"/>
</dbReference>
<keyword evidence="5" id="KW-1133">Transmembrane helix</keyword>
<evidence type="ECO:0008006" key="11">
    <source>
        <dbReference type="Google" id="ProtNLM"/>
    </source>
</evidence>
<dbReference type="PROSITE" id="PS50927">
    <property type="entry name" value="BULB_LECTIN"/>
    <property type="match status" value="1"/>
</dbReference>
<proteinExistence type="predicted"/>
<feature type="chain" id="PRO_5024287425" description="Bulb-type lectin domain-containing protein" evidence="6">
    <location>
        <begin position="25"/>
        <end position="466"/>
    </location>
</feature>
<accession>A0A5N6RE08</accession>
<dbReference type="GO" id="GO:0048544">
    <property type="term" value="P:recognition of pollen"/>
    <property type="evidence" value="ECO:0007669"/>
    <property type="project" value="InterPro"/>
</dbReference>